<dbReference type="Pfam" id="PF01812">
    <property type="entry name" value="5-FTHF_cyc-lig"/>
    <property type="match status" value="1"/>
</dbReference>
<dbReference type="InterPro" id="IPR002698">
    <property type="entry name" value="FTHF_cligase"/>
</dbReference>
<gene>
    <name evidence="6" type="ORF">DES48_101131</name>
</gene>
<protein>
    <recommendedName>
        <fullName evidence="5">5-formyltetrahydrofolate cyclo-ligase</fullName>
        <ecNumber evidence="5">6.3.3.2</ecNumber>
    </recommendedName>
</protein>
<feature type="binding site" evidence="4">
    <location>
        <position position="56"/>
    </location>
    <ligand>
        <name>substrate</name>
    </ligand>
</feature>
<accession>A0A366EIZ5</accession>
<feature type="binding site" evidence="4">
    <location>
        <position position="51"/>
    </location>
    <ligand>
        <name>substrate</name>
    </ligand>
</feature>
<dbReference type="Gene3D" id="3.40.50.10420">
    <property type="entry name" value="NagB/RpiA/CoA transferase-like"/>
    <property type="match status" value="1"/>
</dbReference>
<comment type="similarity">
    <text evidence="1 5">Belongs to the 5-formyltetrahydrofolate cyclo-ligase family.</text>
</comment>
<evidence type="ECO:0000256" key="4">
    <source>
        <dbReference type="PIRSR" id="PIRSR006806-1"/>
    </source>
</evidence>
<evidence type="ECO:0000256" key="1">
    <source>
        <dbReference type="ARBA" id="ARBA00010638"/>
    </source>
</evidence>
<evidence type="ECO:0000256" key="2">
    <source>
        <dbReference type="ARBA" id="ARBA00022741"/>
    </source>
</evidence>
<keyword evidence="7" id="KW-1185">Reference proteome</keyword>
<evidence type="ECO:0000256" key="3">
    <source>
        <dbReference type="ARBA" id="ARBA00022840"/>
    </source>
</evidence>
<dbReference type="GO" id="GO:0009396">
    <property type="term" value="P:folic acid-containing compound biosynthetic process"/>
    <property type="evidence" value="ECO:0007669"/>
    <property type="project" value="TreeGrafter"/>
</dbReference>
<dbReference type="OrthoDB" id="9801938at2"/>
<dbReference type="GO" id="GO:0046872">
    <property type="term" value="F:metal ion binding"/>
    <property type="evidence" value="ECO:0007669"/>
    <property type="project" value="UniProtKB-KW"/>
</dbReference>
<dbReference type="PIRSF" id="PIRSF006806">
    <property type="entry name" value="FTHF_cligase"/>
    <property type="match status" value="1"/>
</dbReference>
<dbReference type="Proteomes" id="UP000252254">
    <property type="component" value="Unassembled WGS sequence"/>
</dbReference>
<comment type="caution">
    <text evidence="6">The sequence shown here is derived from an EMBL/GenBank/DDBJ whole genome shotgun (WGS) entry which is preliminary data.</text>
</comment>
<evidence type="ECO:0000313" key="6">
    <source>
        <dbReference type="EMBL" id="RBP01395.1"/>
    </source>
</evidence>
<dbReference type="GO" id="GO:0030272">
    <property type="term" value="F:5-formyltetrahydrofolate cyclo-ligase activity"/>
    <property type="evidence" value="ECO:0007669"/>
    <property type="project" value="UniProtKB-EC"/>
</dbReference>
<dbReference type="PANTHER" id="PTHR23407:SF1">
    <property type="entry name" value="5-FORMYLTETRAHYDROFOLATE CYCLO-LIGASE"/>
    <property type="match status" value="1"/>
</dbReference>
<comment type="cofactor">
    <cofactor evidence="5">
        <name>Mg(2+)</name>
        <dbReference type="ChEBI" id="CHEBI:18420"/>
    </cofactor>
</comment>
<dbReference type="InterPro" id="IPR024185">
    <property type="entry name" value="FTHF_cligase-like_sf"/>
</dbReference>
<keyword evidence="5" id="KW-0479">Metal-binding</keyword>
<feature type="binding site" evidence="4">
    <location>
        <begin position="135"/>
        <end position="143"/>
    </location>
    <ligand>
        <name>ATP</name>
        <dbReference type="ChEBI" id="CHEBI:30616"/>
    </ligand>
</feature>
<name>A0A366EIZ5_9BACI</name>
<dbReference type="GO" id="GO:0035999">
    <property type="term" value="P:tetrahydrofolate interconversion"/>
    <property type="evidence" value="ECO:0007669"/>
    <property type="project" value="TreeGrafter"/>
</dbReference>
<dbReference type="PANTHER" id="PTHR23407">
    <property type="entry name" value="ATPASE INHIBITOR/5-FORMYLTETRAHYDROFOLATE CYCLO-LIGASE"/>
    <property type="match status" value="1"/>
</dbReference>
<dbReference type="AlphaFoldDB" id="A0A366EIZ5"/>
<evidence type="ECO:0000313" key="7">
    <source>
        <dbReference type="Proteomes" id="UP000252254"/>
    </source>
</evidence>
<dbReference type="EMBL" id="QNRI01000001">
    <property type="protein sequence ID" value="RBP01395.1"/>
    <property type="molecule type" value="Genomic_DNA"/>
</dbReference>
<dbReference type="InterPro" id="IPR037171">
    <property type="entry name" value="NagB/RpiA_transferase-like"/>
</dbReference>
<reference evidence="6 7" key="1">
    <citation type="submission" date="2018-06" db="EMBL/GenBank/DDBJ databases">
        <title>Genomic Encyclopedia of Type Strains, Phase IV (KMG-IV): sequencing the most valuable type-strain genomes for metagenomic binning, comparative biology and taxonomic classification.</title>
        <authorList>
            <person name="Goeker M."/>
        </authorList>
    </citation>
    <scope>NUCLEOTIDE SEQUENCE [LARGE SCALE GENOMIC DNA]</scope>
    <source>
        <strain evidence="6 7">DSM 15140</strain>
    </source>
</reference>
<keyword evidence="3 4" id="KW-0067">ATP-binding</keyword>
<feature type="binding site" evidence="4">
    <location>
        <begin position="5"/>
        <end position="9"/>
    </location>
    <ligand>
        <name>ATP</name>
        <dbReference type="ChEBI" id="CHEBI:30616"/>
    </ligand>
</feature>
<dbReference type="NCBIfam" id="TIGR02727">
    <property type="entry name" value="MTHFS_bact"/>
    <property type="match status" value="1"/>
</dbReference>
<dbReference type="STRING" id="200904.GCA_900168775_02512"/>
<dbReference type="RefSeq" id="WP_113866023.1">
    <property type="nucleotide sequence ID" value="NZ_BAABQN010000001.1"/>
</dbReference>
<evidence type="ECO:0000256" key="5">
    <source>
        <dbReference type="RuleBase" id="RU361279"/>
    </source>
</evidence>
<organism evidence="6 7">
    <name type="scientific">Paraliobacillus ryukyuensis</name>
    <dbReference type="NCBI Taxonomy" id="200904"/>
    <lineage>
        <taxon>Bacteria</taxon>
        <taxon>Bacillati</taxon>
        <taxon>Bacillota</taxon>
        <taxon>Bacilli</taxon>
        <taxon>Bacillales</taxon>
        <taxon>Bacillaceae</taxon>
        <taxon>Paraliobacillus</taxon>
    </lineage>
</organism>
<keyword evidence="5" id="KW-0460">Magnesium</keyword>
<proteinExistence type="inferred from homology"/>
<keyword evidence="6" id="KW-0436">Ligase</keyword>
<sequence>MREEKQLLRRQMKDKLNQLTPDQKQTIEQRLYEKLWHNDSWKAAKSIGITISQGYEWDTTPIIKKAWEQGKQVVVPKCFPKEKQLVFYQLNDFQQLESVYYGLLEPNPETSEKVLSNQIDLLLVPGLVFDKNLYRIGHGGGFYDRYLTSYDGKTISLIWREQLIEHIATKPYDIPVDDLLIDS</sequence>
<dbReference type="EC" id="6.3.3.2" evidence="5"/>
<keyword evidence="2 4" id="KW-0547">Nucleotide-binding</keyword>
<comment type="catalytic activity">
    <reaction evidence="5">
        <text>(6S)-5-formyl-5,6,7,8-tetrahydrofolate + ATP = (6R)-5,10-methenyltetrahydrofolate + ADP + phosphate</text>
        <dbReference type="Rhea" id="RHEA:10488"/>
        <dbReference type="ChEBI" id="CHEBI:30616"/>
        <dbReference type="ChEBI" id="CHEBI:43474"/>
        <dbReference type="ChEBI" id="CHEBI:57455"/>
        <dbReference type="ChEBI" id="CHEBI:57457"/>
        <dbReference type="ChEBI" id="CHEBI:456216"/>
        <dbReference type="EC" id="6.3.3.2"/>
    </reaction>
</comment>
<dbReference type="GO" id="GO:0005524">
    <property type="term" value="F:ATP binding"/>
    <property type="evidence" value="ECO:0007669"/>
    <property type="project" value="UniProtKB-KW"/>
</dbReference>
<dbReference type="SUPFAM" id="SSF100950">
    <property type="entry name" value="NagB/RpiA/CoA transferase-like"/>
    <property type="match status" value="1"/>
</dbReference>